<feature type="domain" description="DNA/pantothenate metabolism flavoprotein C-terminal" evidence="6">
    <location>
        <begin position="186"/>
        <end position="395"/>
    </location>
</feature>
<comment type="caution">
    <text evidence="3">Lacks conserved residue(s) required for the propagation of feature annotation.</text>
</comment>
<dbReference type="InterPro" id="IPR035929">
    <property type="entry name" value="CoaB-like_sf"/>
</dbReference>
<feature type="binding site" evidence="3">
    <location>
        <position position="289"/>
    </location>
    <ligand>
        <name>CTP</name>
        <dbReference type="ChEBI" id="CHEBI:37563"/>
    </ligand>
</feature>
<dbReference type="SUPFAM" id="SSF102645">
    <property type="entry name" value="CoaB-like"/>
    <property type="match status" value="1"/>
</dbReference>
<feature type="binding site" evidence="3">
    <location>
        <position position="323"/>
    </location>
    <ligand>
        <name>CTP</name>
        <dbReference type="ChEBI" id="CHEBI:37563"/>
    </ligand>
</feature>
<name>A0A1H0RBN8_9BACI</name>
<comment type="function">
    <text evidence="4">Catalyzes two steps in the biosynthesis of coenzyme A. In the first step cysteine is conjugated to 4'-phosphopantothenate to form 4-phosphopantothenoylcysteine, in the latter compound is decarboxylated to form 4'-phosphopantotheine.</text>
</comment>
<feature type="binding site" evidence="3">
    <location>
        <position position="279"/>
    </location>
    <ligand>
        <name>CTP</name>
        <dbReference type="ChEBI" id="CHEBI:37563"/>
    </ligand>
</feature>
<keyword evidence="3 4" id="KW-0288">FMN</keyword>
<keyword evidence="3" id="KW-0460">Magnesium</keyword>
<comment type="catalytic activity">
    <reaction evidence="3 4">
        <text>(R)-4'-phosphopantothenate + L-cysteine + CTP = N-[(R)-4-phosphopantothenoyl]-L-cysteine + CMP + diphosphate + H(+)</text>
        <dbReference type="Rhea" id="RHEA:19397"/>
        <dbReference type="ChEBI" id="CHEBI:10986"/>
        <dbReference type="ChEBI" id="CHEBI:15378"/>
        <dbReference type="ChEBI" id="CHEBI:33019"/>
        <dbReference type="ChEBI" id="CHEBI:35235"/>
        <dbReference type="ChEBI" id="CHEBI:37563"/>
        <dbReference type="ChEBI" id="CHEBI:59458"/>
        <dbReference type="ChEBI" id="CHEBI:60377"/>
        <dbReference type="EC" id="6.3.2.5"/>
    </reaction>
</comment>
<dbReference type="OrthoDB" id="9802554at2"/>
<feature type="active site" description="Proton donor" evidence="3">
    <location>
        <position position="157"/>
    </location>
</feature>
<comment type="cofactor">
    <cofactor evidence="3">
        <name>FMN</name>
        <dbReference type="ChEBI" id="CHEBI:58210"/>
    </cofactor>
    <text evidence="3">Binds 1 FMN per subunit.</text>
</comment>
<evidence type="ECO:0000259" key="5">
    <source>
        <dbReference type="Pfam" id="PF02441"/>
    </source>
</evidence>
<dbReference type="STRING" id="930152.SAMN05216565_102132"/>
<feature type="domain" description="Flavoprotein" evidence="5">
    <location>
        <begin position="5"/>
        <end position="173"/>
    </location>
</feature>
<sequence>MLNQKKILLCVSGGIAVYKAAALTSKLTQAGANVKVVMTESAKEFVSPLTFQALSRNDVFYDTFDEKDSRVIAHIDLADWADLVIVAPATANIIGKLANGLADDMVTTTLLATTAPVWIAPAMNVHMYDHPAVQKNILTLANYGYRFIEPSEGHLACGYVGKGRLEEPEKILEILNSFFDTSTDRLKGKRVLVTAGPTREMIDPVRFVSNHSTGKMGYAIAEEAAKSGAEVLLISGPTSLPVPTNVKIIHIETAQEMFEQVMAVYENVDLVIKTAAVADYRPTIVMNNKVKKQPGNINIEMERTIDILKTLGDQKRGQLLVGFAAETEHVEEYARKKLNSKNLDMVVANNLTEAGAGFASETNIVTMYKKDGTSTKLPLLSKKEVAKCIIEEASKLLMDESR</sequence>
<reference evidence="8" key="1">
    <citation type="submission" date="2016-10" db="EMBL/GenBank/DDBJ databases">
        <authorList>
            <person name="Varghese N."/>
            <person name="Submissions S."/>
        </authorList>
    </citation>
    <scope>NUCLEOTIDE SEQUENCE [LARGE SCALE GENOMIC DNA]</scope>
    <source>
        <strain evidence="8">IBRC-M10078</strain>
    </source>
</reference>
<dbReference type="RefSeq" id="WP_090850378.1">
    <property type="nucleotide sequence ID" value="NZ_FNJU01000002.1"/>
</dbReference>
<dbReference type="InterPro" id="IPR005252">
    <property type="entry name" value="CoaBC"/>
</dbReference>
<comment type="pathway">
    <text evidence="3 4">Cofactor biosynthesis; coenzyme A biosynthesis; CoA from (R)-pantothenate: step 2/5.</text>
</comment>
<dbReference type="GO" id="GO:0004632">
    <property type="term" value="F:phosphopantothenate--cysteine ligase activity"/>
    <property type="evidence" value="ECO:0007669"/>
    <property type="project" value="UniProtKB-UniRule"/>
</dbReference>
<keyword evidence="3" id="KW-0511">Multifunctional enzyme</keyword>
<dbReference type="InterPro" id="IPR003382">
    <property type="entry name" value="Flavoprotein"/>
</dbReference>
<keyword evidence="8" id="KW-1185">Reference proteome</keyword>
<evidence type="ECO:0000259" key="6">
    <source>
        <dbReference type="Pfam" id="PF04127"/>
    </source>
</evidence>
<comment type="pathway">
    <text evidence="3 4">Cofactor biosynthesis; coenzyme A biosynthesis; CoA from (R)-pantothenate: step 3/5.</text>
</comment>
<dbReference type="Gene3D" id="3.40.50.1950">
    <property type="entry name" value="Flavin prenyltransferase-like"/>
    <property type="match status" value="1"/>
</dbReference>
<dbReference type="PANTHER" id="PTHR14359:SF6">
    <property type="entry name" value="PHOSPHOPANTOTHENOYLCYSTEINE DECARBOXYLASE"/>
    <property type="match status" value="1"/>
</dbReference>
<proteinExistence type="inferred from homology"/>
<evidence type="ECO:0000256" key="2">
    <source>
        <dbReference type="ARBA" id="ARBA00023239"/>
    </source>
</evidence>
<evidence type="ECO:0000256" key="3">
    <source>
        <dbReference type="HAMAP-Rule" id="MF_02225"/>
    </source>
</evidence>
<keyword evidence="3 4" id="KW-0436">Ligase</keyword>
<dbReference type="SUPFAM" id="SSF52507">
    <property type="entry name" value="Homo-oligomeric flavin-containing Cys decarboxylases, HFCD"/>
    <property type="match status" value="1"/>
</dbReference>
<feature type="binding site" evidence="3">
    <location>
        <position position="337"/>
    </location>
    <ligand>
        <name>CTP</name>
        <dbReference type="ChEBI" id="CHEBI:37563"/>
    </ligand>
</feature>
<keyword evidence="2 3" id="KW-0456">Lyase</keyword>
<dbReference type="AlphaFoldDB" id="A0A1H0RBN8"/>
<dbReference type="GO" id="GO:0015941">
    <property type="term" value="P:pantothenate catabolic process"/>
    <property type="evidence" value="ECO:0007669"/>
    <property type="project" value="InterPro"/>
</dbReference>
<evidence type="ECO:0000313" key="8">
    <source>
        <dbReference type="Proteomes" id="UP000199159"/>
    </source>
</evidence>
<feature type="region of interest" description="Phosphopantothenoylcysteine decarboxylase" evidence="3">
    <location>
        <begin position="1"/>
        <end position="190"/>
    </location>
</feature>
<dbReference type="GO" id="GO:0004633">
    <property type="term" value="F:phosphopantothenoylcysteine decarboxylase activity"/>
    <property type="evidence" value="ECO:0007669"/>
    <property type="project" value="UniProtKB-UniRule"/>
</dbReference>
<dbReference type="EC" id="6.3.2.5" evidence="3"/>
<dbReference type="Pfam" id="PF02441">
    <property type="entry name" value="Flavoprotein"/>
    <property type="match status" value="1"/>
</dbReference>
<dbReference type="UniPathway" id="UPA00241">
    <property type="reaction ID" value="UER00353"/>
</dbReference>
<comment type="function">
    <text evidence="3">Catalyzes two sequential steps in the biosynthesis of coenzyme A. In the first step cysteine is conjugated to 4'-phosphopantothenate to form 4-phosphopantothenoylcysteine. In the second step the latter compound is decarboxylated to form 4'-phosphopantotheine.</text>
</comment>
<dbReference type="InterPro" id="IPR036551">
    <property type="entry name" value="Flavin_trans-like"/>
</dbReference>
<dbReference type="EMBL" id="FNJU01000002">
    <property type="protein sequence ID" value="SDP26851.1"/>
    <property type="molecule type" value="Genomic_DNA"/>
</dbReference>
<comment type="similarity">
    <text evidence="3 4">In the C-terminal section; belongs to the PPC synthetase family.</text>
</comment>
<dbReference type="GO" id="GO:0015937">
    <property type="term" value="P:coenzyme A biosynthetic process"/>
    <property type="evidence" value="ECO:0007669"/>
    <property type="project" value="UniProtKB-UniRule"/>
</dbReference>
<keyword evidence="3 4" id="KW-0285">Flavoprotein</keyword>
<comment type="similarity">
    <text evidence="3 4">In the N-terminal section; belongs to the HFCD (homo-oligomeric flavin containing Cys decarboxylase) superfamily.</text>
</comment>
<organism evidence="7 8">
    <name type="scientific">Litchfieldia salsa</name>
    <dbReference type="NCBI Taxonomy" id="930152"/>
    <lineage>
        <taxon>Bacteria</taxon>
        <taxon>Bacillati</taxon>
        <taxon>Bacillota</taxon>
        <taxon>Bacilli</taxon>
        <taxon>Bacillales</taxon>
        <taxon>Bacillaceae</taxon>
        <taxon>Litchfieldia</taxon>
    </lineage>
</organism>
<dbReference type="EC" id="4.1.1.36" evidence="3"/>
<dbReference type="GO" id="GO:0010181">
    <property type="term" value="F:FMN binding"/>
    <property type="evidence" value="ECO:0007669"/>
    <property type="project" value="UniProtKB-UniRule"/>
</dbReference>
<gene>
    <name evidence="3" type="primary">coaBC</name>
    <name evidence="7" type="ORF">SAMN05216565_102132</name>
</gene>
<protein>
    <recommendedName>
        <fullName evidence="3">Coenzyme A biosynthesis bifunctional protein CoaBC</fullName>
    </recommendedName>
    <alternativeName>
        <fullName evidence="3">DNA/pantothenate metabolism flavoprotein</fullName>
    </alternativeName>
    <alternativeName>
        <fullName evidence="3">Phosphopantothenoylcysteine synthetase/decarboxylase</fullName>
        <shortName evidence="3">PPCS-PPCDC</shortName>
    </alternativeName>
    <domain>
        <recommendedName>
            <fullName evidence="3">Phosphopantothenoylcysteine decarboxylase</fullName>
            <shortName evidence="3">PPC decarboxylase</shortName>
            <shortName evidence="3">PPC-DC</shortName>
            <ecNumber evidence="3">4.1.1.36</ecNumber>
        </recommendedName>
        <alternativeName>
            <fullName evidence="3">CoaC</fullName>
        </alternativeName>
    </domain>
    <domain>
        <recommendedName>
            <fullName evidence="3">Phosphopantothenate--cysteine ligase</fullName>
            <ecNumber evidence="3">6.3.2.5</ecNumber>
        </recommendedName>
        <alternativeName>
            <fullName evidence="3">CoaB</fullName>
        </alternativeName>
        <alternativeName>
            <fullName evidence="3">Phosphopantothenoylcysteine synthetase</fullName>
            <shortName evidence="3">PPC synthetase</shortName>
            <shortName evidence="3">PPC-S</shortName>
        </alternativeName>
    </domain>
</protein>
<keyword evidence="3" id="KW-0479">Metal-binding</keyword>
<feature type="region of interest" description="Phosphopantothenate--cysteine ligase" evidence="3">
    <location>
        <begin position="191"/>
        <end position="402"/>
    </location>
</feature>
<evidence type="ECO:0000256" key="1">
    <source>
        <dbReference type="ARBA" id="ARBA00022793"/>
    </source>
</evidence>
<evidence type="ECO:0000313" key="7">
    <source>
        <dbReference type="EMBL" id="SDP26851.1"/>
    </source>
</evidence>
<dbReference type="NCBIfam" id="TIGR00521">
    <property type="entry name" value="coaBC_dfp"/>
    <property type="match status" value="1"/>
</dbReference>
<dbReference type="HAMAP" id="MF_02225">
    <property type="entry name" value="CoaBC"/>
    <property type="match status" value="1"/>
</dbReference>
<dbReference type="Pfam" id="PF04127">
    <property type="entry name" value="DFP"/>
    <property type="match status" value="1"/>
</dbReference>
<keyword evidence="1 3" id="KW-0210">Decarboxylase</keyword>
<dbReference type="InterPro" id="IPR007085">
    <property type="entry name" value="DNA/pantothenate-metab_flavo_C"/>
</dbReference>
<accession>A0A1H0RBN8</accession>
<dbReference type="PANTHER" id="PTHR14359">
    <property type="entry name" value="HOMO-OLIGOMERIC FLAVIN CONTAINING CYS DECARBOXYLASE FAMILY"/>
    <property type="match status" value="1"/>
</dbReference>
<dbReference type="GO" id="GO:0046872">
    <property type="term" value="F:metal ion binding"/>
    <property type="evidence" value="ECO:0007669"/>
    <property type="project" value="UniProtKB-KW"/>
</dbReference>
<evidence type="ECO:0000256" key="4">
    <source>
        <dbReference type="RuleBase" id="RU364078"/>
    </source>
</evidence>
<comment type="cofactor">
    <cofactor evidence="3">
        <name>Mg(2+)</name>
        <dbReference type="ChEBI" id="CHEBI:18420"/>
    </cofactor>
</comment>
<dbReference type="Gene3D" id="3.40.50.10300">
    <property type="entry name" value="CoaB-like"/>
    <property type="match status" value="1"/>
</dbReference>
<comment type="catalytic activity">
    <reaction evidence="3 4">
        <text>N-[(R)-4-phosphopantothenoyl]-L-cysteine + H(+) = (R)-4'-phosphopantetheine + CO2</text>
        <dbReference type="Rhea" id="RHEA:16793"/>
        <dbReference type="ChEBI" id="CHEBI:15378"/>
        <dbReference type="ChEBI" id="CHEBI:16526"/>
        <dbReference type="ChEBI" id="CHEBI:59458"/>
        <dbReference type="ChEBI" id="CHEBI:61723"/>
        <dbReference type="EC" id="4.1.1.36"/>
    </reaction>
</comment>
<dbReference type="Proteomes" id="UP000199159">
    <property type="component" value="Unassembled WGS sequence"/>
</dbReference>
<feature type="binding site" evidence="3">
    <location>
        <position position="341"/>
    </location>
    <ligand>
        <name>CTP</name>
        <dbReference type="ChEBI" id="CHEBI:37563"/>
    </ligand>
</feature>
<dbReference type="GO" id="GO:0071513">
    <property type="term" value="C:phosphopantothenoylcysteine decarboxylase complex"/>
    <property type="evidence" value="ECO:0007669"/>
    <property type="project" value="TreeGrafter"/>
</dbReference>